<evidence type="ECO:0000313" key="2">
    <source>
        <dbReference type="Proteomes" id="UP000190150"/>
    </source>
</evidence>
<gene>
    <name evidence="1" type="ORF">SAMN05660841_02969</name>
</gene>
<sequence length="40" mass="4672">MNDEKVFNLWKAILIDKVGEDTIETFTNQKRLRFFGALGI</sequence>
<dbReference type="EMBL" id="FUZF01000014">
    <property type="protein sequence ID" value="SKB90479.1"/>
    <property type="molecule type" value="Genomic_DNA"/>
</dbReference>
<organism evidence="1 2">
    <name type="scientific">Sphingobacterium nematocida</name>
    <dbReference type="NCBI Taxonomy" id="1513896"/>
    <lineage>
        <taxon>Bacteria</taxon>
        <taxon>Pseudomonadati</taxon>
        <taxon>Bacteroidota</taxon>
        <taxon>Sphingobacteriia</taxon>
        <taxon>Sphingobacteriales</taxon>
        <taxon>Sphingobacteriaceae</taxon>
        <taxon>Sphingobacterium</taxon>
    </lineage>
</organism>
<dbReference type="AlphaFoldDB" id="A0A1T5F2X9"/>
<evidence type="ECO:0000313" key="1">
    <source>
        <dbReference type="EMBL" id="SKB90479.1"/>
    </source>
</evidence>
<dbReference type="Proteomes" id="UP000190150">
    <property type="component" value="Unassembled WGS sequence"/>
</dbReference>
<accession>A0A1T5F2X9</accession>
<name>A0A1T5F2X9_9SPHI</name>
<proteinExistence type="predicted"/>
<reference evidence="2" key="1">
    <citation type="submission" date="2017-02" db="EMBL/GenBank/DDBJ databases">
        <authorList>
            <person name="Varghese N."/>
            <person name="Submissions S."/>
        </authorList>
    </citation>
    <scope>NUCLEOTIDE SEQUENCE [LARGE SCALE GENOMIC DNA]</scope>
    <source>
        <strain evidence="2">DSM 24091</strain>
    </source>
</reference>
<protein>
    <submittedName>
        <fullName evidence="1">Uncharacterized protein</fullName>
    </submittedName>
</protein>
<keyword evidence="2" id="KW-1185">Reference proteome</keyword>